<sequence length="237" mass="26833">MATNPTPTLGRLKTLQAGFRRKRFKRVEAIISTIVAEKGSCAVLDVGGRGDYWQMLSPSLRSKTDIEVMNYSAELVSYAASPKDALRVSNVVGNACSMPQYQDAQFDLVHSNSVIEHVTSYQNMMLFSEEVTRVGRFYYIQTPNYFFPIDPHYAFPFIHWLPDNLKIRALASFKVGTAITGGFADAMAEVDNCRMLGRWIFKRLFPDARHLREPFLGLFTKSLIAVGSRYEPCPRLD</sequence>
<keyword evidence="2" id="KW-0808">Transferase</keyword>
<dbReference type="InterPro" id="IPR029063">
    <property type="entry name" value="SAM-dependent_MTases_sf"/>
</dbReference>
<dbReference type="GO" id="GO:0008168">
    <property type="term" value="F:methyltransferase activity"/>
    <property type="evidence" value="ECO:0007669"/>
    <property type="project" value="UniProtKB-KW"/>
</dbReference>
<dbReference type="SUPFAM" id="SSF53335">
    <property type="entry name" value="S-adenosyl-L-methionine-dependent methyltransferases"/>
    <property type="match status" value="1"/>
</dbReference>
<evidence type="ECO:0000313" key="3">
    <source>
        <dbReference type="Proteomes" id="UP000600799"/>
    </source>
</evidence>
<proteinExistence type="predicted"/>
<evidence type="ECO:0000313" key="2">
    <source>
        <dbReference type="EMBL" id="MBF9153044.1"/>
    </source>
</evidence>
<feature type="domain" description="Methyltransferase type 11" evidence="1">
    <location>
        <begin position="45"/>
        <end position="134"/>
    </location>
</feature>
<gene>
    <name evidence="2" type="ORF">I2488_18730</name>
</gene>
<dbReference type="GO" id="GO:0032259">
    <property type="term" value="P:methylation"/>
    <property type="evidence" value="ECO:0007669"/>
    <property type="project" value="UniProtKB-KW"/>
</dbReference>
<accession>A0ABS0HLC6</accession>
<name>A0ABS0HLC6_9SPHN</name>
<dbReference type="RefSeq" id="WP_196277311.1">
    <property type="nucleotide sequence ID" value="NZ_JADQDC010000019.1"/>
</dbReference>
<dbReference type="EMBL" id="JADQDC010000019">
    <property type="protein sequence ID" value="MBF9153044.1"/>
    <property type="molecule type" value="Genomic_DNA"/>
</dbReference>
<dbReference type="Pfam" id="PF08241">
    <property type="entry name" value="Methyltransf_11"/>
    <property type="match status" value="1"/>
</dbReference>
<protein>
    <submittedName>
        <fullName evidence="2">Class I SAM-dependent methyltransferase</fullName>
    </submittedName>
</protein>
<dbReference type="Gene3D" id="3.40.50.150">
    <property type="entry name" value="Vaccinia Virus protein VP39"/>
    <property type="match status" value="1"/>
</dbReference>
<reference evidence="2 3" key="1">
    <citation type="submission" date="2020-11" db="EMBL/GenBank/DDBJ databases">
        <title>The genome sequence of Novosphingobium sp. 1Y9A.</title>
        <authorList>
            <person name="Liu Y."/>
        </authorList>
    </citation>
    <scope>NUCLEOTIDE SEQUENCE [LARGE SCALE GENOMIC DNA]</scope>
    <source>
        <strain evidence="2 3">1Y9A</strain>
    </source>
</reference>
<evidence type="ECO:0000259" key="1">
    <source>
        <dbReference type="Pfam" id="PF08241"/>
    </source>
</evidence>
<organism evidence="2 3">
    <name type="scientific">Novosphingobium jiangmenense</name>
    <dbReference type="NCBI Taxonomy" id="2791981"/>
    <lineage>
        <taxon>Bacteria</taxon>
        <taxon>Pseudomonadati</taxon>
        <taxon>Pseudomonadota</taxon>
        <taxon>Alphaproteobacteria</taxon>
        <taxon>Sphingomonadales</taxon>
        <taxon>Sphingomonadaceae</taxon>
        <taxon>Novosphingobium</taxon>
    </lineage>
</organism>
<dbReference type="InterPro" id="IPR013216">
    <property type="entry name" value="Methyltransf_11"/>
</dbReference>
<comment type="caution">
    <text evidence="2">The sequence shown here is derived from an EMBL/GenBank/DDBJ whole genome shotgun (WGS) entry which is preliminary data.</text>
</comment>
<keyword evidence="2" id="KW-0489">Methyltransferase</keyword>
<keyword evidence="3" id="KW-1185">Reference proteome</keyword>
<dbReference type="Proteomes" id="UP000600799">
    <property type="component" value="Unassembled WGS sequence"/>
</dbReference>